<sequence>MRRVTRPSPSASGTLSALYPFLALLAASSTMAMAGIAPAQPAVNSAAFLSVPTPTPIVMTLEPIRVLDARAPQPSTVSLAGYSAVGCFQHGSNHILTITSLTDTGMTPQLCRNFCSVESASIFGVEWGMRCYCGNELEPFAARAPDDECTASCYGATSYVCGARSRMNLYAHTDIHISGGTSATATGDSNTPPSPTAGSSSGSSSDDGSIDEDGNDAAAGPDPGTDPSVSPDTSAGTSPGHDEDEPPTTSAPGGANLSVGAVVGIAIGAAAISGSITAAVMFFFCRRRGFRNKNAAVSYPAASSSGGPMAGSSPELEYAQVTTTQSGRPRDHRPSMAMPYSPQSRTHELGHETYEMPGNRWQDETRVTDIGNYKEA</sequence>
<protein>
    <recommendedName>
        <fullName evidence="4">WSC domain-containing protein</fullName>
    </recommendedName>
</protein>
<feature type="compositionally biased region" description="Basic and acidic residues" evidence="1">
    <location>
        <begin position="361"/>
        <end position="376"/>
    </location>
</feature>
<dbReference type="AlphaFoldDB" id="A0A3N2PXE8"/>
<evidence type="ECO:0000313" key="6">
    <source>
        <dbReference type="Proteomes" id="UP000272025"/>
    </source>
</evidence>
<accession>A0A3N2PXE8</accession>
<feature type="region of interest" description="Disordered" evidence="1">
    <location>
        <begin position="182"/>
        <end position="253"/>
    </location>
</feature>
<dbReference type="PROSITE" id="PS51212">
    <property type="entry name" value="WSC"/>
    <property type="match status" value="1"/>
</dbReference>
<keyword evidence="2" id="KW-0472">Membrane</keyword>
<dbReference type="Proteomes" id="UP000272025">
    <property type="component" value="Unassembled WGS sequence"/>
</dbReference>
<dbReference type="RefSeq" id="XP_028466902.1">
    <property type="nucleotide sequence ID" value="XM_028613474.1"/>
</dbReference>
<evidence type="ECO:0000256" key="3">
    <source>
        <dbReference type="SAM" id="SignalP"/>
    </source>
</evidence>
<dbReference type="InterPro" id="IPR002889">
    <property type="entry name" value="WSC_carb-bd"/>
</dbReference>
<dbReference type="Pfam" id="PF01822">
    <property type="entry name" value="WSC"/>
    <property type="match status" value="1"/>
</dbReference>
<dbReference type="STRING" id="1314773.A0A3N2PXE8"/>
<keyword evidence="6" id="KW-1185">Reference proteome</keyword>
<name>A0A3N2PXE8_SODAK</name>
<feature type="compositionally biased region" description="Polar residues" evidence="1">
    <location>
        <begin position="182"/>
        <end position="191"/>
    </location>
</feature>
<keyword evidence="3" id="KW-0732">Signal</keyword>
<gene>
    <name evidence="5" type="ORF">SODALDRAFT_350326</name>
</gene>
<keyword evidence="2" id="KW-1133">Transmembrane helix</keyword>
<feature type="chain" id="PRO_5018334829" description="WSC domain-containing protein" evidence="3">
    <location>
        <begin position="33"/>
        <end position="376"/>
    </location>
</feature>
<reference evidence="5 6" key="1">
    <citation type="journal article" date="2018" name="Mol. Ecol.">
        <title>The obligate alkalophilic soda-lake fungus Sodiomyces alkalinus has shifted to a protein diet.</title>
        <authorList>
            <person name="Grum-Grzhimaylo A.A."/>
            <person name="Falkoski D.L."/>
            <person name="van den Heuvel J."/>
            <person name="Valero-Jimenez C.A."/>
            <person name="Min B."/>
            <person name="Choi I.G."/>
            <person name="Lipzen A."/>
            <person name="Daum C.G."/>
            <person name="Aanen D.K."/>
            <person name="Tsang A."/>
            <person name="Henrissat B."/>
            <person name="Bilanenko E.N."/>
            <person name="de Vries R.P."/>
            <person name="van Kan J.A.L."/>
            <person name="Grigoriev I.V."/>
            <person name="Debets A.J.M."/>
        </authorList>
    </citation>
    <scope>NUCLEOTIDE SEQUENCE [LARGE SCALE GENOMIC DNA]</scope>
    <source>
        <strain evidence="5 6">F11</strain>
    </source>
</reference>
<dbReference type="OrthoDB" id="5985073at2759"/>
<proteinExistence type="predicted"/>
<feature type="compositionally biased region" description="Basic and acidic residues" evidence="1">
    <location>
        <begin position="345"/>
        <end position="354"/>
    </location>
</feature>
<dbReference type="GeneID" id="39581952"/>
<dbReference type="SMART" id="SM00321">
    <property type="entry name" value="WSC"/>
    <property type="match status" value="1"/>
</dbReference>
<dbReference type="EMBL" id="ML119054">
    <property type="protein sequence ID" value="ROT39096.1"/>
    <property type="molecule type" value="Genomic_DNA"/>
</dbReference>
<keyword evidence="2" id="KW-0812">Transmembrane</keyword>
<evidence type="ECO:0000256" key="2">
    <source>
        <dbReference type="SAM" id="Phobius"/>
    </source>
</evidence>
<feature type="compositionally biased region" description="Low complexity" evidence="1">
    <location>
        <begin position="198"/>
        <end position="207"/>
    </location>
</feature>
<feature type="domain" description="WSC" evidence="4">
    <location>
        <begin position="81"/>
        <end position="173"/>
    </location>
</feature>
<feature type="signal peptide" evidence="3">
    <location>
        <begin position="1"/>
        <end position="32"/>
    </location>
</feature>
<organism evidence="5 6">
    <name type="scientific">Sodiomyces alkalinus (strain CBS 110278 / VKM F-3762 / F11)</name>
    <name type="common">Alkaliphilic filamentous fungus</name>
    <dbReference type="NCBI Taxonomy" id="1314773"/>
    <lineage>
        <taxon>Eukaryota</taxon>
        <taxon>Fungi</taxon>
        <taxon>Dikarya</taxon>
        <taxon>Ascomycota</taxon>
        <taxon>Pezizomycotina</taxon>
        <taxon>Sordariomycetes</taxon>
        <taxon>Hypocreomycetidae</taxon>
        <taxon>Glomerellales</taxon>
        <taxon>Plectosphaerellaceae</taxon>
        <taxon>Sodiomyces</taxon>
    </lineage>
</organism>
<feature type="compositionally biased region" description="Polar residues" evidence="1">
    <location>
        <begin position="227"/>
        <end position="237"/>
    </location>
</feature>
<evidence type="ECO:0000313" key="5">
    <source>
        <dbReference type="EMBL" id="ROT39096.1"/>
    </source>
</evidence>
<feature type="transmembrane region" description="Helical" evidence="2">
    <location>
        <begin position="257"/>
        <end position="284"/>
    </location>
</feature>
<evidence type="ECO:0000256" key="1">
    <source>
        <dbReference type="SAM" id="MobiDB-lite"/>
    </source>
</evidence>
<feature type="region of interest" description="Disordered" evidence="1">
    <location>
        <begin position="324"/>
        <end position="376"/>
    </location>
</feature>
<evidence type="ECO:0000259" key="4">
    <source>
        <dbReference type="PROSITE" id="PS51212"/>
    </source>
</evidence>